<dbReference type="InterPro" id="IPR036388">
    <property type="entry name" value="WH-like_DNA-bd_sf"/>
</dbReference>
<dbReference type="Pfam" id="PF03466">
    <property type="entry name" value="LysR_substrate"/>
    <property type="match status" value="1"/>
</dbReference>
<keyword evidence="4" id="KW-0804">Transcription</keyword>
<accession>G5JNW7</accession>
<dbReference type="InterPro" id="IPR000847">
    <property type="entry name" value="LysR_HTH_N"/>
</dbReference>
<evidence type="ECO:0000259" key="5">
    <source>
        <dbReference type="PROSITE" id="PS50931"/>
    </source>
</evidence>
<dbReference type="SUPFAM" id="SSF53850">
    <property type="entry name" value="Periplasmic binding protein-like II"/>
    <property type="match status" value="1"/>
</dbReference>
<dbReference type="PROSITE" id="PS50931">
    <property type="entry name" value="HTH_LYSR"/>
    <property type="match status" value="1"/>
</dbReference>
<evidence type="ECO:0000313" key="6">
    <source>
        <dbReference type="EMBL" id="EHI73586.1"/>
    </source>
</evidence>
<sequence length="289" mass="32300">MDIRVLQYFVSIAEEKSISKAAQKRHITQPTLSRQMKDLEEELGTQLLHRGSREISLTEDGHYLYNRALEILSLVDKTTNNLVDKGPISGPIAIGAAEGRSIKTVIDQAKAFQEEFPNTRLDVTSGNADDIIEKINAGILDLGIVAREVNHEHFKSMALPSQEAWGVLLPKDHPLASQKSLQLKDLEPYPLIITNQKEGRNLFLERVGKKAKLAATFNLVYNASLMVESGMGVAITWPNLINTDSPTGPLTFIPLTDDLPDINLHLIWKRNSQQSRVVQSFLKFLKENL</sequence>
<evidence type="ECO:0000256" key="3">
    <source>
        <dbReference type="ARBA" id="ARBA00023125"/>
    </source>
</evidence>
<dbReference type="InterPro" id="IPR050950">
    <property type="entry name" value="HTH-type_LysR_regulators"/>
</dbReference>
<evidence type="ECO:0000256" key="1">
    <source>
        <dbReference type="ARBA" id="ARBA00009437"/>
    </source>
</evidence>
<dbReference type="FunFam" id="1.10.10.10:FF:000001">
    <property type="entry name" value="LysR family transcriptional regulator"/>
    <property type="match status" value="1"/>
</dbReference>
<dbReference type="RefSeq" id="WP_004225770.1">
    <property type="nucleotide sequence ID" value="NZ_AEUV02000002.1"/>
</dbReference>
<evidence type="ECO:0000313" key="7">
    <source>
        <dbReference type="Proteomes" id="UP000004322"/>
    </source>
</evidence>
<dbReference type="SUPFAM" id="SSF46785">
    <property type="entry name" value="Winged helix' DNA-binding domain"/>
    <property type="match status" value="1"/>
</dbReference>
<proteinExistence type="inferred from homology"/>
<dbReference type="PRINTS" id="PR00039">
    <property type="entry name" value="HTHLYSR"/>
</dbReference>
<reference evidence="6" key="1">
    <citation type="submission" date="2011-07" db="EMBL/GenBank/DDBJ databases">
        <authorList>
            <person name="Stanhope M.J."/>
            <person name="Durkin A.S."/>
            <person name="Hostetler J."/>
            <person name="Kim M."/>
            <person name="Radune D."/>
            <person name="Singh I."/>
            <person name="Town C.D."/>
        </authorList>
    </citation>
    <scope>NUCLEOTIDE SEQUENCE [LARGE SCALE GENOMIC DNA]</scope>
    <source>
        <strain evidence="6">HS-6</strain>
    </source>
</reference>
<dbReference type="Gene3D" id="1.10.10.10">
    <property type="entry name" value="Winged helix-like DNA-binding domain superfamily/Winged helix DNA-binding domain"/>
    <property type="match status" value="1"/>
</dbReference>
<name>G5JNW7_STRCG</name>
<protein>
    <submittedName>
        <fullName evidence="6">Transcriptional regulator, LysR family</fullName>
    </submittedName>
</protein>
<dbReference type="GO" id="GO:0003677">
    <property type="term" value="F:DNA binding"/>
    <property type="evidence" value="ECO:0007669"/>
    <property type="project" value="UniProtKB-KW"/>
</dbReference>
<evidence type="ECO:0000256" key="4">
    <source>
        <dbReference type="ARBA" id="ARBA00023163"/>
    </source>
</evidence>
<dbReference type="GO" id="GO:0005829">
    <property type="term" value="C:cytosol"/>
    <property type="evidence" value="ECO:0007669"/>
    <property type="project" value="TreeGrafter"/>
</dbReference>
<dbReference type="PANTHER" id="PTHR30419:SF8">
    <property type="entry name" value="NITROGEN ASSIMILATION TRANSCRIPTIONAL ACTIVATOR-RELATED"/>
    <property type="match status" value="1"/>
</dbReference>
<dbReference type="Proteomes" id="UP000004322">
    <property type="component" value="Unassembled WGS sequence"/>
</dbReference>
<dbReference type="InterPro" id="IPR005119">
    <property type="entry name" value="LysR_subst-bd"/>
</dbReference>
<keyword evidence="7" id="KW-1185">Reference proteome</keyword>
<organism evidence="6 7">
    <name type="scientific">Streptococcus criceti HS-6</name>
    <dbReference type="NCBI Taxonomy" id="873449"/>
    <lineage>
        <taxon>Bacteria</taxon>
        <taxon>Bacillati</taxon>
        <taxon>Bacillota</taxon>
        <taxon>Bacilli</taxon>
        <taxon>Lactobacillales</taxon>
        <taxon>Streptococcaceae</taxon>
        <taxon>Streptococcus</taxon>
    </lineage>
</organism>
<dbReference type="GO" id="GO:0003700">
    <property type="term" value="F:DNA-binding transcription factor activity"/>
    <property type="evidence" value="ECO:0007669"/>
    <property type="project" value="InterPro"/>
</dbReference>
<dbReference type="OrthoDB" id="9803735at2"/>
<dbReference type="STRING" id="873449.STRCR_1498"/>
<dbReference type="EMBL" id="AEUV02000002">
    <property type="protein sequence ID" value="EHI73586.1"/>
    <property type="molecule type" value="Genomic_DNA"/>
</dbReference>
<comment type="caution">
    <text evidence="6">The sequence shown here is derived from an EMBL/GenBank/DDBJ whole genome shotgun (WGS) entry which is preliminary data.</text>
</comment>
<keyword evidence="2" id="KW-0805">Transcription regulation</keyword>
<dbReference type="Gene3D" id="3.40.190.290">
    <property type="match status" value="1"/>
</dbReference>
<keyword evidence="3" id="KW-0238">DNA-binding</keyword>
<feature type="domain" description="HTH lysR-type" evidence="5">
    <location>
        <begin position="1"/>
        <end position="58"/>
    </location>
</feature>
<dbReference type="eggNOG" id="COG0583">
    <property type="taxonomic scope" value="Bacteria"/>
</dbReference>
<dbReference type="CDD" id="cd05466">
    <property type="entry name" value="PBP2_LTTR_substrate"/>
    <property type="match status" value="1"/>
</dbReference>
<dbReference type="PANTHER" id="PTHR30419">
    <property type="entry name" value="HTH-TYPE TRANSCRIPTIONAL REGULATOR YBHD"/>
    <property type="match status" value="1"/>
</dbReference>
<dbReference type="AlphaFoldDB" id="G5JNW7"/>
<comment type="similarity">
    <text evidence="1">Belongs to the LysR transcriptional regulatory family.</text>
</comment>
<dbReference type="Pfam" id="PF00126">
    <property type="entry name" value="HTH_1"/>
    <property type="match status" value="1"/>
</dbReference>
<dbReference type="InterPro" id="IPR036390">
    <property type="entry name" value="WH_DNA-bd_sf"/>
</dbReference>
<gene>
    <name evidence="6" type="ORF">STRCR_1498</name>
</gene>
<evidence type="ECO:0000256" key="2">
    <source>
        <dbReference type="ARBA" id="ARBA00023015"/>
    </source>
</evidence>